<dbReference type="Proteomes" id="UP000191933">
    <property type="component" value="Unassembled WGS sequence"/>
</dbReference>
<keyword evidence="3" id="KW-1185">Reference proteome</keyword>
<dbReference type="EMBL" id="FBVY01000012">
    <property type="protein sequence ID" value="CUW90817.1"/>
    <property type="molecule type" value="Genomic_DNA"/>
</dbReference>
<proteinExistence type="predicted"/>
<evidence type="ECO:0000313" key="3">
    <source>
        <dbReference type="Proteomes" id="UP000191933"/>
    </source>
</evidence>
<comment type="caution">
    <text evidence="2">The sequence shown here is derived from an EMBL/GenBank/DDBJ whole genome shotgun (WGS) entry which is preliminary data.</text>
</comment>
<evidence type="ECO:0000313" key="2">
    <source>
        <dbReference type="EMBL" id="CUW90817.1"/>
    </source>
</evidence>
<dbReference type="AlphaFoldDB" id="A0A9W5B120"/>
<organism evidence="2 3">
    <name type="scientific">Agrobacterium genomosp. 2 str. CFBP 5494</name>
    <dbReference type="NCBI Taxonomy" id="1183436"/>
    <lineage>
        <taxon>Bacteria</taxon>
        <taxon>Pseudomonadati</taxon>
        <taxon>Pseudomonadota</taxon>
        <taxon>Alphaproteobacteria</taxon>
        <taxon>Hyphomicrobiales</taxon>
        <taxon>Rhizobiaceae</taxon>
        <taxon>Rhizobium/Agrobacterium group</taxon>
        <taxon>Agrobacterium</taxon>
        <taxon>Agrobacterium tumefaciens complex</taxon>
    </lineage>
</organism>
<feature type="region of interest" description="Disordered" evidence="1">
    <location>
        <begin position="50"/>
        <end position="76"/>
    </location>
</feature>
<sequence>MAAGVSFQIDSAQRNRLGFGCFGDNFGFCYAAFRARLKFVHQNGYLRGADGKANKQKNRARQQVFTPPRAGYPWQE</sequence>
<accession>A0A9W5B120</accession>
<name>A0A9W5B120_9HYPH</name>
<gene>
    <name evidence="2" type="ORF">AGR2A_Cc20073</name>
</gene>
<reference evidence="2 3" key="1">
    <citation type="submission" date="2016-01" db="EMBL/GenBank/DDBJ databases">
        <authorList>
            <person name="Regsiter A."/>
            <person name="william w."/>
        </authorList>
    </citation>
    <scope>NUCLEOTIDE SEQUENCE [LARGE SCALE GENOMIC DNA]</scope>
    <source>
        <strain evidence="2 3">CFBP 5494</strain>
    </source>
</reference>
<evidence type="ECO:0000256" key="1">
    <source>
        <dbReference type="SAM" id="MobiDB-lite"/>
    </source>
</evidence>
<protein>
    <submittedName>
        <fullName evidence="2">Uncharacterized protein</fullName>
    </submittedName>
</protein>